<evidence type="ECO:0008006" key="7">
    <source>
        <dbReference type="Google" id="ProtNLM"/>
    </source>
</evidence>
<reference evidence="6" key="1">
    <citation type="submission" date="2015-11" db="EMBL/GenBank/DDBJ databases">
        <title>De novo transcriptome assembly of four potential Pierce s Disease insect vectors from Arizona vineyards.</title>
        <authorList>
            <person name="Tassone E.E."/>
        </authorList>
    </citation>
    <scope>NUCLEOTIDE SEQUENCE</scope>
</reference>
<name>A0A1B6ISA3_9HEMI</name>
<protein>
    <recommendedName>
        <fullName evidence="7">G-patch domain-containing protein</fullName>
    </recommendedName>
</protein>
<dbReference type="PROSITE" id="PS50137">
    <property type="entry name" value="DS_RBD"/>
    <property type="match status" value="2"/>
</dbReference>
<feature type="domain" description="G-patch" evidence="4">
    <location>
        <begin position="161"/>
        <end position="207"/>
    </location>
</feature>
<dbReference type="GO" id="GO:0010468">
    <property type="term" value="P:regulation of gene expression"/>
    <property type="evidence" value="ECO:0007669"/>
    <property type="project" value="UniProtKB-ARBA"/>
</dbReference>
<dbReference type="InterPro" id="IPR001374">
    <property type="entry name" value="R3H_dom"/>
</dbReference>
<feature type="domain" description="DRBM" evidence="3">
    <location>
        <begin position="60"/>
        <end position="128"/>
    </location>
</feature>
<dbReference type="PROSITE" id="PS51061">
    <property type="entry name" value="R3H"/>
    <property type="match status" value="1"/>
</dbReference>
<dbReference type="EMBL" id="GECU01017907">
    <property type="protein sequence ID" value="JAS89799.1"/>
    <property type="molecule type" value="Transcribed_RNA"/>
</dbReference>
<dbReference type="PROSITE" id="PS50174">
    <property type="entry name" value="G_PATCH"/>
    <property type="match status" value="1"/>
</dbReference>
<evidence type="ECO:0000256" key="1">
    <source>
        <dbReference type="PROSITE-ProRule" id="PRU00266"/>
    </source>
</evidence>
<dbReference type="InterPro" id="IPR014720">
    <property type="entry name" value="dsRBD_dom"/>
</dbReference>
<dbReference type="GO" id="GO:0003723">
    <property type="term" value="F:RNA binding"/>
    <property type="evidence" value="ECO:0007669"/>
    <property type="project" value="UniProtKB-UniRule"/>
</dbReference>
<proteinExistence type="predicted"/>
<dbReference type="Pfam" id="PF01585">
    <property type="entry name" value="G-patch"/>
    <property type="match status" value="1"/>
</dbReference>
<gene>
    <name evidence="6" type="ORF">g.26994</name>
</gene>
<feature type="region of interest" description="Disordered" evidence="2">
    <location>
        <begin position="713"/>
        <end position="732"/>
    </location>
</feature>
<evidence type="ECO:0000313" key="6">
    <source>
        <dbReference type="EMBL" id="JAS89799.1"/>
    </source>
</evidence>
<dbReference type="SMART" id="SM00443">
    <property type="entry name" value="G_patch"/>
    <property type="match status" value="1"/>
</dbReference>
<dbReference type="AlphaFoldDB" id="A0A1B6ISA3"/>
<evidence type="ECO:0000256" key="2">
    <source>
        <dbReference type="SAM" id="MobiDB-lite"/>
    </source>
</evidence>
<feature type="domain" description="DRBM" evidence="3">
    <location>
        <begin position="426"/>
        <end position="496"/>
    </location>
</feature>
<feature type="domain" description="R3H" evidence="5">
    <location>
        <begin position="573"/>
        <end position="639"/>
    </location>
</feature>
<dbReference type="Pfam" id="PF00035">
    <property type="entry name" value="dsrm"/>
    <property type="match status" value="1"/>
</dbReference>
<feature type="non-terminal residue" evidence="6">
    <location>
        <position position="1"/>
    </location>
</feature>
<feature type="non-terminal residue" evidence="6">
    <location>
        <position position="752"/>
    </location>
</feature>
<dbReference type="InterPro" id="IPR036867">
    <property type="entry name" value="R3H_dom_sf"/>
</dbReference>
<keyword evidence="1" id="KW-0694">RNA-binding</keyword>
<accession>A0A1B6ISA3</accession>
<sequence length="752" mass="85523">QKKIKSSQGDSVQGFQYSQFVHATGVIDQPPQLSKEKPNISEFSGFILFEYGNATFKETCPAKILHQSAQRKGQKRVLKFNFPTEKNKQQKKYCEISIDNEILSSGRGSTVKEAKEIAAEEGLNKLRKTCYTIQVKQAFFSDNPSLTKDNPVQETDLPIPQDNIGSKMMQKMGWTGSGLGKHQQGMQTPIQIMSAKPKQQGFGHWNKMSVKEKFKHFFKMFMANETSSELIFDPDALSPDGCQIIQEVFSCFPFRTRSYSANNKTRLMIYKKETLQAICRKLILCHGENDRYLLINPDGIHFRSPEESLSIFDDCSKESKESFSNVKKQEGKIDTLTTQTSDFESKELPNIPTANSSIEINTIKNEIKNKPCGKPDTIQKHIITLLDSFDKESPPTVIEDLSLNQEEFSTFVLIEHFNGSGQLTSSPAKILHDSFQMVGQKRLMKYHFPPHNNFQKSSARYCEILVNNKLLSSGVGNVEKAAKRIAAEKGLKSLRKICCTIREKCTYLQSPGWCDDSVRIVNLEDGGISRDVEQVIEDWDDLTEQEKQKQDSTVQLFKSMNMNDESDTDCSFDKQIKDQFKLIFKYYNSNNYGQDLVFKSDLLSTSERKAIHLLAARLNLRTKIYRNDSDRCLVVSKMLKPVDILKMLISCRGENEKYALIPPEDADESWYPEETMKLVAKLSEGVADEHRERQKGKLKRTFVQASDAVISNMKRDLAKPPQKKIKSSQGDSVQGFQYSQFVHATGVIDQPP</sequence>
<dbReference type="SUPFAM" id="SSF54768">
    <property type="entry name" value="dsRNA-binding domain-like"/>
    <property type="match status" value="1"/>
</dbReference>
<dbReference type="InterPro" id="IPR000467">
    <property type="entry name" value="G_patch_dom"/>
</dbReference>
<evidence type="ECO:0000259" key="4">
    <source>
        <dbReference type="PROSITE" id="PS50174"/>
    </source>
</evidence>
<dbReference type="SUPFAM" id="SSF82708">
    <property type="entry name" value="R3H domain"/>
    <property type="match status" value="1"/>
</dbReference>
<dbReference type="Gene3D" id="3.30.160.20">
    <property type="match status" value="1"/>
</dbReference>
<dbReference type="Gene3D" id="3.30.1370.50">
    <property type="entry name" value="R3H-like domain"/>
    <property type="match status" value="1"/>
</dbReference>
<organism evidence="6">
    <name type="scientific">Homalodisca liturata</name>
    <dbReference type="NCBI Taxonomy" id="320908"/>
    <lineage>
        <taxon>Eukaryota</taxon>
        <taxon>Metazoa</taxon>
        <taxon>Ecdysozoa</taxon>
        <taxon>Arthropoda</taxon>
        <taxon>Hexapoda</taxon>
        <taxon>Insecta</taxon>
        <taxon>Pterygota</taxon>
        <taxon>Neoptera</taxon>
        <taxon>Paraneoptera</taxon>
        <taxon>Hemiptera</taxon>
        <taxon>Auchenorrhyncha</taxon>
        <taxon>Membracoidea</taxon>
        <taxon>Cicadellidae</taxon>
        <taxon>Cicadellinae</taxon>
        <taxon>Proconiini</taxon>
        <taxon>Homalodisca</taxon>
    </lineage>
</organism>
<evidence type="ECO:0000259" key="5">
    <source>
        <dbReference type="PROSITE" id="PS51061"/>
    </source>
</evidence>
<evidence type="ECO:0000259" key="3">
    <source>
        <dbReference type="PROSITE" id="PS50137"/>
    </source>
</evidence>